<proteinExistence type="inferred from homology"/>
<feature type="chain" id="PRO_5031607314" description="Carbonic anhydrase" evidence="9">
    <location>
        <begin position="23"/>
        <end position="317"/>
    </location>
</feature>
<evidence type="ECO:0000256" key="4">
    <source>
        <dbReference type="ARBA" id="ARBA00012925"/>
    </source>
</evidence>
<gene>
    <name evidence="12" type="ORF">DTER00134_LOCUS9975</name>
</gene>
<evidence type="ECO:0000256" key="3">
    <source>
        <dbReference type="ARBA" id="ARBA00010718"/>
    </source>
</evidence>
<dbReference type="SUPFAM" id="SSF51069">
    <property type="entry name" value="Carbonic anhydrase"/>
    <property type="match status" value="1"/>
</dbReference>
<evidence type="ECO:0000256" key="6">
    <source>
        <dbReference type="ARBA" id="ARBA00022833"/>
    </source>
</evidence>
<name>A0A7S3QVY5_DUNTE</name>
<dbReference type="PROSITE" id="PS51144">
    <property type="entry name" value="ALPHA_CA_2"/>
    <property type="match status" value="1"/>
</dbReference>
<evidence type="ECO:0000256" key="5">
    <source>
        <dbReference type="ARBA" id="ARBA00022723"/>
    </source>
</evidence>
<dbReference type="SMR" id="A0A7S3QVY5"/>
<reference evidence="12" key="1">
    <citation type="submission" date="2021-01" db="EMBL/GenBank/DDBJ databases">
        <authorList>
            <person name="Corre E."/>
            <person name="Pelletier E."/>
            <person name="Niang G."/>
            <person name="Scheremetjew M."/>
            <person name="Finn R."/>
            <person name="Kale V."/>
            <person name="Holt S."/>
            <person name="Cochrane G."/>
            <person name="Meng A."/>
            <person name="Brown T."/>
            <person name="Cohen L."/>
        </authorList>
    </citation>
    <scope>NUCLEOTIDE SEQUENCE</scope>
    <source>
        <strain evidence="12">CCMP1320</strain>
    </source>
</reference>
<dbReference type="Gene3D" id="3.10.200.10">
    <property type="entry name" value="Alpha carbonic anhydrase"/>
    <property type="match status" value="1"/>
</dbReference>
<evidence type="ECO:0000256" key="9">
    <source>
        <dbReference type="RuleBase" id="RU367011"/>
    </source>
</evidence>
<keyword evidence="5 9" id="KW-0479">Metal-binding</keyword>
<dbReference type="InterPro" id="IPR036398">
    <property type="entry name" value="CA_dom_sf"/>
</dbReference>
<keyword evidence="9" id="KW-0732">Signal</keyword>
<dbReference type="InterPro" id="IPR041891">
    <property type="entry name" value="Alpha_CA_prokaryot-like"/>
</dbReference>
<evidence type="ECO:0000313" key="12">
    <source>
        <dbReference type="EMBL" id="CAE0494902.1"/>
    </source>
</evidence>
<dbReference type="EC" id="4.2.1.1" evidence="4 9"/>
<comment type="function">
    <text evidence="2 9">Reversible hydration of carbon dioxide.</text>
</comment>
<feature type="region of interest" description="Disordered" evidence="10">
    <location>
        <begin position="27"/>
        <end position="47"/>
    </location>
</feature>
<accession>A0A7S3QVY5</accession>
<protein>
    <recommendedName>
        <fullName evidence="4 9">Carbonic anhydrase</fullName>
        <ecNumber evidence="4 9">4.2.1.1</ecNumber>
    </recommendedName>
</protein>
<comment type="catalytic activity">
    <reaction evidence="8 9">
        <text>hydrogencarbonate + H(+) = CO2 + H2O</text>
        <dbReference type="Rhea" id="RHEA:10748"/>
        <dbReference type="ChEBI" id="CHEBI:15377"/>
        <dbReference type="ChEBI" id="CHEBI:15378"/>
        <dbReference type="ChEBI" id="CHEBI:16526"/>
        <dbReference type="ChEBI" id="CHEBI:17544"/>
        <dbReference type="EC" id="4.2.1.1"/>
    </reaction>
</comment>
<comment type="cofactor">
    <cofactor evidence="1 9">
        <name>Zn(2+)</name>
        <dbReference type="ChEBI" id="CHEBI:29105"/>
    </cofactor>
</comment>
<evidence type="ECO:0000259" key="11">
    <source>
        <dbReference type="PROSITE" id="PS51144"/>
    </source>
</evidence>
<dbReference type="AlphaFoldDB" id="A0A7S3QVY5"/>
<dbReference type="PANTHER" id="PTHR18952">
    <property type="entry name" value="CARBONIC ANHYDRASE"/>
    <property type="match status" value="1"/>
</dbReference>
<dbReference type="InterPro" id="IPR018338">
    <property type="entry name" value="Carbonic_anhydrase_a-class_CS"/>
</dbReference>
<dbReference type="EMBL" id="HBIP01016980">
    <property type="protein sequence ID" value="CAE0494902.1"/>
    <property type="molecule type" value="Transcribed_RNA"/>
</dbReference>
<evidence type="ECO:0000256" key="10">
    <source>
        <dbReference type="SAM" id="MobiDB-lite"/>
    </source>
</evidence>
<feature type="domain" description="Alpha-carbonic anhydrase" evidence="11">
    <location>
        <begin position="47"/>
        <end position="316"/>
    </location>
</feature>
<dbReference type="SMART" id="SM01057">
    <property type="entry name" value="Carb_anhydrase"/>
    <property type="match status" value="1"/>
</dbReference>
<evidence type="ECO:0000256" key="1">
    <source>
        <dbReference type="ARBA" id="ARBA00001947"/>
    </source>
</evidence>
<keyword evidence="7 9" id="KW-0456">Lyase</keyword>
<dbReference type="PROSITE" id="PS00162">
    <property type="entry name" value="ALPHA_CA_1"/>
    <property type="match status" value="1"/>
</dbReference>
<evidence type="ECO:0000256" key="8">
    <source>
        <dbReference type="ARBA" id="ARBA00048348"/>
    </source>
</evidence>
<feature type="signal peptide" evidence="9">
    <location>
        <begin position="1"/>
        <end position="22"/>
    </location>
</feature>
<dbReference type="GO" id="GO:0008270">
    <property type="term" value="F:zinc ion binding"/>
    <property type="evidence" value="ECO:0007669"/>
    <property type="project" value="UniProtKB-UniRule"/>
</dbReference>
<keyword evidence="6 9" id="KW-0862">Zinc</keyword>
<dbReference type="Pfam" id="PF00194">
    <property type="entry name" value="Carb_anhydrase"/>
    <property type="match status" value="1"/>
</dbReference>
<evidence type="ECO:0000256" key="7">
    <source>
        <dbReference type="ARBA" id="ARBA00023239"/>
    </source>
</evidence>
<comment type="similarity">
    <text evidence="3 9">Belongs to the alpha-carbonic anhydrase family.</text>
</comment>
<dbReference type="InterPro" id="IPR001148">
    <property type="entry name" value="CA_dom"/>
</dbReference>
<organism evidence="12">
    <name type="scientific">Dunaliella tertiolecta</name>
    <name type="common">Green alga</name>
    <dbReference type="NCBI Taxonomy" id="3047"/>
    <lineage>
        <taxon>Eukaryota</taxon>
        <taxon>Viridiplantae</taxon>
        <taxon>Chlorophyta</taxon>
        <taxon>core chlorophytes</taxon>
        <taxon>Chlorophyceae</taxon>
        <taxon>CS clade</taxon>
        <taxon>Chlamydomonadales</taxon>
        <taxon>Dunaliellaceae</taxon>
        <taxon>Dunaliella</taxon>
    </lineage>
</organism>
<dbReference type="CDD" id="cd03124">
    <property type="entry name" value="alpha_CA_prokaryotic_like"/>
    <property type="match status" value="1"/>
</dbReference>
<dbReference type="InterPro" id="IPR023561">
    <property type="entry name" value="Carbonic_anhydrase_a-class"/>
</dbReference>
<sequence length="317" mass="34450">MASRRVCLLGALFAVLSVAIEGHSASSEASVASKARRQLKEEPNPNDGYDYMQHGFDWPGLQEGGTTKYPACSGSNQSPIDINTNQLMEPSSRSGTSAVSLNGLNVDGAQADGITLTNAKVDLEQGMKVTFDQPAANLPTIEIGGTTKSFVPIQFHFHHFLSEHTINGIHYPLELHIVMQEQDPADVATAQLAVIGIMYKYSENGDAFLNSLQTQIEGKIGDGTASYGDTGVSIDNINVKTQLLPSSLKYAGYDGSLTTPGCDERVKWHVFTTPREVTREQMKLFVDVTMGAHAGADVVNNRMIQDLGDREVYKYNY</sequence>
<dbReference type="GO" id="GO:0004089">
    <property type="term" value="F:carbonate dehydratase activity"/>
    <property type="evidence" value="ECO:0007669"/>
    <property type="project" value="UniProtKB-UniRule"/>
</dbReference>
<dbReference type="PANTHER" id="PTHR18952:SF265">
    <property type="entry name" value="CARBONIC ANHYDRASE"/>
    <property type="match status" value="1"/>
</dbReference>
<evidence type="ECO:0000256" key="2">
    <source>
        <dbReference type="ARBA" id="ARBA00002904"/>
    </source>
</evidence>